<evidence type="ECO:0000256" key="2">
    <source>
        <dbReference type="ARBA" id="ARBA00010838"/>
    </source>
</evidence>
<gene>
    <name evidence="11" type="ordered locus">AALP_Aa4g267200</name>
</gene>
<evidence type="ECO:0000256" key="1">
    <source>
        <dbReference type="ARBA" id="ARBA00000448"/>
    </source>
</evidence>
<organism evidence="11 12">
    <name type="scientific">Arabis alpina</name>
    <name type="common">Alpine rock-cress</name>
    <dbReference type="NCBI Taxonomy" id="50452"/>
    <lineage>
        <taxon>Eukaryota</taxon>
        <taxon>Viridiplantae</taxon>
        <taxon>Streptophyta</taxon>
        <taxon>Embryophyta</taxon>
        <taxon>Tracheophyta</taxon>
        <taxon>Spermatophyta</taxon>
        <taxon>Magnoliopsida</taxon>
        <taxon>eudicotyledons</taxon>
        <taxon>Gunneridae</taxon>
        <taxon>Pentapetalae</taxon>
        <taxon>rosids</taxon>
        <taxon>malvids</taxon>
        <taxon>Brassicales</taxon>
        <taxon>Brassicaceae</taxon>
        <taxon>Arabideae</taxon>
        <taxon>Arabis</taxon>
    </lineage>
</organism>
<dbReference type="Proteomes" id="UP000029120">
    <property type="component" value="Chromosome 4"/>
</dbReference>
<feature type="region of interest" description="Disordered" evidence="10">
    <location>
        <begin position="1"/>
        <end position="30"/>
    </location>
</feature>
<name>A0A087H5W3_ARAAL</name>
<keyword evidence="12" id="KW-1185">Reference proteome</keyword>
<evidence type="ECO:0000256" key="5">
    <source>
        <dbReference type="ARBA" id="ARBA00022801"/>
    </source>
</evidence>
<dbReference type="PANTHER" id="PTHR10353:SF150">
    <property type="entry name" value="BETA-GLUCOSIDASE 1-RELATED"/>
    <property type="match status" value="1"/>
</dbReference>
<dbReference type="EC" id="3.2.1.21" evidence="3"/>
<keyword evidence="4" id="KW-0732">Signal</keyword>
<evidence type="ECO:0000313" key="11">
    <source>
        <dbReference type="EMBL" id="KFK37515.1"/>
    </source>
</evidence>
<dbReference type="Pfam" id="PF00232">
    <property type="entry name" value="Glyco_hydro_1"/>
    <property type="match status" value="1"/>
</dbReference>
<dbReference type="PRINTS" id="PR00131">
    <property type="entry name" value="GLHYDRLASE1"/>
</dbReference>
<keyword evidence="5" id="KW-0378">Hydrolase</keyword>
<evidence type="ECO:0000256" key="7">
    <source>
        <dbReference type="ARBA" id="ARBA00023180"/>
    </source>
</evidence>
<comment type="catalytic activity">
    <reaction evidence="1">
        <text>Hydrolysis of terminal, non-reducing beta-D-glucosyl residues with release of beta-D-glucose.</text>
        <dbReference type="EC" id="3.2.1.21"/>
    </reaction>
</comment>
<evidence type="ECO:0000256" key="8">
    <source>
        <dbReference type="ARBA" id="ARBA00023295"/>
    </source>
</evidence>
<dbReference type="SUPFAM" id="SSF51445">
    <property type="entry name" value="(Trans)glycosidases"/>
    <property type="match status" value="1"/>
</dbReference>
<dbReference type="OMA" id="FNNEFAN"/>
<feature type="compositionally biased region" description="Polar residues" evidence="10">
    <location>
        <begin position="20"/>
        <end position="30"/>
    </location>
</feature>
<accession>A0A087H5W3</accession>
<protein>
    <recommendedName>
        <fullName evidence="3">beta-glucosidase</fullName>
        <ecNumber evidence="3">3.2.1.21</ecNumber>
    </recommendedName>
</protein>
<dbReference type="PANTHER" id="PTHR10353">
    <property type="entry name" value="GLYCOSYL HYDROLASE"/>
    <property type="match status" value="1"/>
</dbReference>
<dbReference type="OrthoDB" id="1096554at2759"/>
<evidence type="ECO:0000256" key="3">
    <source>
        <dbReference type="ARBA" id="ARBA00012744"/>
    </source>
</evidence>
<comment type="similarity">
    <text evidence="2 9">Belongs to the glycosyl hydrolase 1 family.</text>
</comment>
<proteinExistence type="inferred from homology"/>
<evidence type="ECO:0000256" key="6">
    <source>
        <dbReference type="ARBA" id="ARBA00023157"/>
    </source>
</evidence>
<dbReference type="Gene3D" id="3.20.20.80">
    <property type="entry name" value="Glycosidases"/>
    <property type="match status" value="1"/>
</dbReference>
<evidence type="ECO:0000256" key="9">
    <source>
        <dbReference type="RuleBase" id="RU003690"/>
    </source>
</evidence>
<keyword evidence="6" id="KW-1015">Disulfide bond</keyword>
<dbReference type="AlphaFoldDB" id="A0A087H5W3"/>
<dbReference type="EMBL" id="CM002872">
    <property type="protein sequence ID" value="KFK37515.1"/>
    <property type="molecule type" value="Genomic_DNA"/>
</dbReference>
<dbReference type="InterPro" id="IPR001360">
    <property type="entry name" value="Glyco_hydro_1"/>
</dbReference>
<dbReference type="InterPro" id="IPR017853">
    <property type="entry name" value="GH"/>
</dbReference>
<evidence type="ECO:0000256" key="10">
    <source>
        <dbReference type="SAM" id="MobiDB-lite"/>
    </source>
</evidence>
<sequence>MNPVTESGPLSQEDRVATPTIRSATPGPVQQTPVALATEKLYRKKYKDRQGGSIGYSIFGQWFIPSTNSKDEEITIQRARDFYLGWMLEPLIYGNYPDVMKRTVGSRLPVFTEEESELVKGSADFLGINYYFAATVTKNEPSSSRNPDYYTDMGLSMTLLANFSSSEYDVIPWAMEGVLDYIKQSYGNPPIYILENGTPAKGDLPLELKDTRRIEYLDAYMGAVLNAVRNGSDTRGYFVWSFMDVYELNDFSFGMYNVNFSDPQLKRSPKLSAHWYSAFLKGNNNTFFVSQGMTQLQTNSSSSTSSL</sequence>
<dbReference type="Gramene" id="KFK37515">
    <property type="protein sequence ID" value="KFK37515"/>
    <property type="gene ID" value="AALP_AA4G267200"/>
</dbReference>
<dbReference type="eggNOG" id="KOG0626">
    <property type="taxonomic scope" value="Eukaryota"/>
</dbReference>
<keyword evidence="7" id="KW-0325">Glycoprotein</keyword>
<reference evidence="12" key="1">
    <citation type="journal article" date="2015" name="Nat. Plants">
        <title>Genome expansion of Arabis alpina linked with retrotransposition and reduced symmetric DNA methylation.</title>
        <authorList>
            <person name="Willing E.M."/>
            <person name="Rawat V."/>
            <person name="Mandakova T."/>
            <person name="Maumus F."/>
            <person name="James G.V."/>
            <person name="Nordstroem K.J."/>
            <person name="Becker C."/>
            <person name="Warthmann N."/>
            <person name="Chica C."/>
            <person name="Szarzynska B."/>
            <person name="Zytnicki M."/>
            <person name="Albani M.C."/>
            <person name="Kiefer C."/>
            <person name="Bergonzi S."/>
            <person name="Castaings L."/>
            <person name="Mateos J.L."/>
            <person name="Berns M.C."/>
            <person name="Bujdoso N."/>
            <person name="Piofczyk T."/>
            <person name="de Lorenzo L."/>
            <person name="Barrero-Sicilia C."/>
            <person name="Mateos I."/>
            <person name="Piednoel M."/>
            <person name="Hagmann J."/>
            <person name="Chen-Min-Tao R."/>
            <person name="Iglesias-Fernandez R."/>
            <person name="Schuster S.C."/>
            <person name="Alonso-Blanco C."/>
            <person name="Roudier F."/>
            <person name="Carbonero P."/>
            <person name="Paz-Ares J."/>
            <person name="Davis S.J."/>
            <person name="Pecinka A."/>
            <person name="Quesneville H."/>
            <person name="Colot V."/>
            <person name="Lysak M.A."/>
            <person name="Weigel D."/>
            <person name="Coupland G."/>
            <person name="Schneeberger K."/>
        </authorList>
    </citation>
    <scope>NUCLEOTIDE SEQUENCE [LARGE SCALE GENOMIC DNA]</scope>
    <source>
        <strain evidence="12">cv. Pajares</strain>
    </source>
</reference>
<evidence type="ECO:0000256" key="4">
    <source>
        <dbReference type="ARBA" id="ARBA00022729"/>
    </source>
</evidence>
<keyword evidence="8" id="KW-0326">Glycosidase</keyword>
<feature type="compositionally biased region" description="Polar residues" evidence="10">
    <location>
        <begin position="1"/>
        <end position="10"/>
    </location>
</feature>
<evidence type="ECO:0000313" key="12">
    <source>
        <dbReference type="Proteomes" id="UP000029120"/>
    </source>
</evidence>
<dbReference type="GO" id="GO:0008422">
    <property type="term" value="F:beta-glucosidase activity"/>
    <property type="evidence" value="ECO:0007669"/>
    <property type="project" value="UniProtKB-EC"/>
</dbReference>
<dbReference type="GO" id="GO:0005975">
    <property type="term" value="P:carbohydrate metabolic process"/>
    <property type="evidence" value="ECO:0007669"/>
    <property type="project" value="InterPro"/>
</dbReference>